<keyword evidence="3 5" id="KW-1133">Transmembrane helix</keyword>
<protein>
    <recommendedName>
        <fullName evidence="6">SLC26A/SulP transporter domain-containing protein</fullName>
    </recommendedName>
</protein>
<evidence type="ECO:0000256" key="2">
    <source>
        <dbReference type="ARBA" id="ARBA00022692"/>
    </source>
</evidence>
<feature type="domain" description="SLC26A/SulP transporter" evidence="6">
    <location>
        <begin position="27"/>
        <end position="121"/>
    </location>
</feature>
<keyword evidence="8" id="KW-1185">Reference proteome</keyword>
<feature type="transmembrane region" description="Helical" evidence="5">
    <location>
        <begin position="29"/>
        <end position="49"/>
    </location>
</feature>
<evidence type="ECO:0000259" key="6">
    <source>
        <dbReference type="Pfam" id="PF00916"/>
    </source>
</evidence>
<feature type="transmembrane region" description="Helical" evidence="5">
    <location>
        <begin position="55"/>
        <end position="76"/>
    </location>
</feature>
<accession>A0ABS0C798</accession>
<dbReference type="Proteomes" id="UP000807309">
    <property type="component" value="Unassembled WGS sequence"/>
</dbReference>
<evidence type="ECO:0000256" key="1">
    <source>
        <dbReference type="ARBA" id="ARBA00004141"/>
    </source>
</evidence>
<name>A0ABS0C798_9NOCA</name>
<organism evidence="7 8">
    <name type="scientific">Nocardia abscessus</name>
    <dbReference type="NCBI Taxonomy" id="120957"/>
    <lineage>
        <taxon>Bacteria</taxon>
        <taxon>Bacillati</taxon>
        <taxon>Actinomycetota</taxon>
        <taxon>Actinomycetes</taxon>
        <taxon>Mycobacteriales</taxon>
        <taxon>Nocardiaceae</taxon>
        <taxon>Nocardia</taxon>
    </lineage>
</organism>
<keyword evidence="4 5" id="KW-0472">Membrane</keyword>
<dbReference type="InterPro" id="IPR011547">
    <property type="entry name" value="SLC26A/SulP_dom"/>
</dbReference>
<keyword evidence="2 5" id="KW-0812">Transmembrane</keyword>
<sequence length="239" mass="25013">MSTDTDSVPRTSPRADMAGRLTGIARADLPAPIVIFLVALPLSLGVAVASGAPVAAGLIAAVVGGVVAGLLGGSAIQLSGLTASLTVVVAESVQHFGWAAIQLAGTAGEVYVYLATVLGMVVFLNLLRGMLIGLVLAFAPLLSRVVRDPCDRCHDRRHRGVRRRRTPDPGGAGLSRCCAMRHGDNSERAVGRNTQFAQFSGFAKSLPIHLCLFTSRLIAVSGLLHREMPVRGLVPCWTC</sequence>
<dbReference type="EMBL" id="JADLRE010000006">
    <property type="protein sequence ID" value="MBF6225378.1"/>
    <property type="molecule type" value="Genomic_DNA"/>
</dbReference>
<gene>
    <name evidence="7" type="ORF">IU470_09670</name>
</gene>
<evidence type="ECO:0000313" key="7">
    <source>
        <dbReference type="EMBL" id="MBF6225378.1"/>
    </source>
</evidence>
<evidence type="ECO:0000313" key="8">
    <source>
        <dbReference type="Proteomes" id="UP000807309"/>
    </source>
</evidence>
<reference evidence="7 8" key="1">
    <citation type="submission" date="2020-10" db="EMBL/GenBank/DDBJ databases">
        <title>Identification of Nocardia species via Next-generation sequencing and recognition of intraspecies genetic diversity.</title>
        <authorList>
            <person name="Li P."/>
            <person name="Li P."/>
            <person name="Lu B."/>
        </authorList>
    </citation>
    <scope>NUCLEOTIDE SEQUENCE [LARGE SCALE GENOMIC DNA]</scope>
    <source>
        <strain evidence="7 8">N-11</strain>
    </source>
</reference>
<proteinExistence type="predicted"/>
<comment type="subcellular location">
    <subcellularLocation>
        <location evidence="1">Membrane</location>
        <topology evidence="1">Multi-pass membrane protein</topology>
    </subcellularLocation>
</comment>
<feature type="transmembrane region" description="Helical" evidence="5">
    <location>
        <begin position="110"/>
        <end position="139"/>
    </location>
</feature>
<evidence type="ECO:0000256" key="4">
    <source>
        <dbReference type="ARBA" id="ARBA00023136"/>
    </source>
</evidence>
<dbReference type="Pfam" id="PF00916">
    <property type="entry name" value="Sulfate_transp"/>
    <property type="match status" value="1"/>
</dbReference>
<evidence type="ECO:0000256" key="3">
    <source>
        <dbReference type="ARBA" id="ARBA00022989"/>
    </source>
</evidence>
<evidence type="ECO:0000256" key="5">
    <source>
        <dbReference type="SAM" id="Phobius"/>
    </source>
</evidence>
<comment type="caution">
    <text evidence="7">The sequence shown here is derived from an EMBL/GenBank/DDBJ whole genome shotgun (WGS) entry which is preliminary data.</text>
</comment>